<feature type="compositionally biased region" description="Low complexity" evidence="1">
    <location>
        <begin position="179"/>
        <end position="203"/>
    </location>
</feature>
<evidence type="ECO:0000256" key="2">
    <source>
        <dbReference type="SAM" id="SignalP"/>
    </source>
</evidence>
<accession>A0A1I1ZRX0</accession>
<gene>
    <name evidence="3" type="ORF">SAMN02745121_03927</name>
</gene>
<evidence type="ECO:0008006" key="5">
    <source>
        <dbReference type="Google" id="ProtNLM"/>
    </source>
</evidence>
<dbReference type="EMBL" id="FOMX01000012">
    <property type="protein sequence ID" value="SFE34376.1"/>
    <property type="molecule type" value="Genomic_DNA"/>
</dbReference>
<protein>
    <recommendedName>
        <fullName evidence="5">Outer membrane protein beta-barrel domain-containing protein</fullName>
    </recommendedName>
</protein>
<evidence type="ECO:0000313" key="3">
    <source>
        <dbReference type="EMBL" id="SFE34376.1"/>
    </source>
</evidence>
<evidence type="ECO:0000313" key="4">
    <source>
        <dbReference type="Proteomes" id="UP000199400"/>
    </source>
</evidence>
<evidence type="ECO:0000256" key="1">
    <source>
        <dbReference type="SAM" id="MobiDB-lite"/>
    </source>
</evidence>
<name>A0A1I1ZRX0_9BACT</name>
<feature type="compositionally biased region" description="Pro residues" evidence="1">
    <location>
        <begin position="138"/>
        <end position="147"/>
    </location>
</feature>
<sequence>MSLRPCPCLAALWLALLGPREAAAAPSWLELRWPELAGCPPRAEVEATAARLTAGGTPRRVTAEARLAADAGGYTLELHVRDAGAVQRRTLRSPRCAALADATAVIVALAAAPTAVAARVVPGPPASAGDSLEVDVGPAPPAPPASPGDPLEGDGGPAPPANPGDPLEGDGGPAPPASPASAAADPGEQAAAPPRAPAPARRGPGLALGFGAAAGIGPSQRFAAGLSGTFTLLWPRARLDLRGSGWLPSPLRDADHPGAGASLRLAAGAVRGCPRLVRRAFALELCGGVELGELRAAGLGLERSETSRRLWAAGLLAPGLQWRPLRRLALGFEVEAVVAFTRRSYATRDGGVFYTVPPVGVRLGGGIAVQFF</sequence>
<feature type="region of interest" description="Disordered" evidence="1">
    <location>
        <begin position="125"/>
        <end position="203"/>
    </location>
</feature>
<feature type="signal peptide" evidence="2">
    <location>
        <begin position="1"/>
        <end position="24"/>
    </location>
</feature>
<dbReference type="Proteomes" id="UP000199400">
    <property type="component" value="Unassembled WGS sequence"/>
</dbReference>
<keyword evidence="4" id="KW-1185">Reference proteome</keyword>
<reference evidence="4" key="1">
    <citation type="submission" date="2016-10" db="EMBL/GenBank/DDBJ databases">
        <authorList>
            <person name="Varghese N."/>
            <person name="Submissions S."/>
        </authorList>
    </citation>
    <scope>NUCLEOTIDE SEQUENCE [LARGE SCALE GENOMIC DNA]</scope>
    <source>
        <strain evidence="4">ATCC 25963</strain>
    </source>
</reference>
<organism evidence="3 4">
    <name type="scientific">Nannocystis exedens</name>
    <dbReference type="NCBI Taxonomy" id="54"/>
    <lineage>
        <taxon>Bacteria</taxon>
        <taxon>Pseudomonadati</taxon>
        <taxon>Myxococcota</taxon>
        <taxon>Polyangia</taxon>
        <taxon>Nannocystales</taxon>
        <taxon>Nannocystaceae</taxon>
        <taxon>Nannocystis</taxon>
    </lineage>
</organism>
<dbReference type="STRING" id="54.SAMN02745121_03927"/>
<proteinExistence type="predicted"/>
<feature type="chain" id="PRO_5011635358" description="Outer membrane protein beta-barrel domain-containing protein" evidence="2">
    <location>
        <begin position="25"/>
        <end position="372"/>
    </location>
</feature>
<dbReference type="RefSeq" id="WP_096332999.1">
    <property type="nucleotide sequence ID" value="NZ_FOMX01000012.1"/>
</dbReference>
<keyword evidence="2" id="KW-0732">Signal</keyword>
<dbReference type="AlphaFoldDB" id="A0A1I1ZRX0"/>